<protein>
    <recommendedName>
        <fullName evidence="3">CARDB domain-containing protein</fullName>
    </recommendedName>
</protein>
<gene>
    <name evidence="1" type="ORF">ABHN84_15055</name>
</gene>
<comment type="caution">
    <text evidence="1">The sequence shown here is derived from an EMBL/GenBank/DDBJ whole genome shotgun (WGS) entry which is preliminary data.</text>
</comment>
<dbReference type="EMBL" id="JBDPZN010000006">
    <property type="protein sequence ID" value="MEO3683594.1"/>
    <property type="molecule type" value="Genomic_DNA"/>
</dbReference>
<sequence length="660" mass="71109">MHVFSVKDVLGGLNGVTFSEDPSIICDIGEISCPSDNLPFLDKSGVMLYPVDSEFGFYVVDFLGAQPKARNGDYLEGFVGNILDGGEIIGIQVANAATEKYKVKPPLGTWCQGLGGTSVKCETEHYTVMEHALSCYETIPYFFASPDGTQAILSTPDGSLSFDCANAPLDDNVQVLVGGKAYERLIKATPCVADNDPIGCQMFPNDKTNMLDNIALSTDYSIQLKDDGKPLYGWGGIHKRPNDIRMYAQLALPAEWKDPAANFVVTRAELVVNHWITNNPNDQLRPEDLENEAATGRKPSYRIEGEGDTAIWKSTVPCYEGDSDIIDTDEGSLEPSFIGIGTVLKNSPKALDPAASPGSEPSDHPYAFSSDLVGGYSNAYYTTLNRDPFEWSYDTNPDPNIQDFIGSALPDASLGELVSGPRWRLKPNKFGQDLPGMEIPLIECSAPPFAKDNVKYTVGIPTTTVINLLDWAEGETSPLATSKGWVDVTANEYVTIVSDSGEPPVTSNGLPMTSDFDLAVYIKGDSKSTALYNAQLIIEYEGEVPVVNTEVDVALTAFAASAQAKFGDTVAMVVEVANLKESSVSGEVSVSGVTNRGLVIHLPSLAFSDLAGGAATSLNFSWPVNILKNEKIIWTATVFAEGDLNNDNNTGTAITKIRRF</sequence>
<evidence type="ECO:0008006" key="3">
    <source>
        <dbReference type="Google" id="ProtNLM"/>
    </source>
</evidence>
<dbReference type="GeneID" id="90570431"/>
<dbReference type="RefSeq" id="WP_273057429.1">
    <property type="nucleotide sequence ID" value="NZ_JAACRJ010000010.1"/>
</dbReference>
<proteinExistence type="predicted"/>
<evidence type="ECO:0000313" key="1">
    <source>
        <dbReference type="EMBL" id="MEO3683594.1"/>
    </source>
</evidence>
<dbReference type="Proteomes" id="UP001477278">
    <property type="component" value="Unassembled WGS sequence"/>
</dbReference>
<name>A0ABV0FRY1_9GAMM</name>
<evidence type="ECO:0000313" key="2">
    <source>
        <dbReference type="Proteomes" id="UP001477278"/>
    </source>
</evidence>
<accession>A0ABV0FRY1</accession>
<keyword evidence="2" id="KW-1185">Reference proteome</keyword>
<reference evidence="1 2" key="1">
    <citation type="submission" date="2024-05" db="EMBL/GenBank/DDBJ databases">
        <title>Genome sequencing of Marine Estuary Bacteria, Shewanella vesiculosa and S. baltica, and Pseudomonas syringae.</title>
        <authorList>
            <person name="Gurung A."/>
            <person name="Maclea K.S."/>
        </authorList>
    </citation>
    <scope>NUCLEOTIDE SEQUENCE [LARGE SCALE GENOMIC DNA]</scope>
    <source>
        <strain evidence="1 2">1A</strain>
    </source>
</reference>
<organism evidence="1 2">
    <name type="scientific">Shewanella vesiculosa</name>
    <dbReference type="NCBI Taxonomy" id="518738"/>
    <lineage>
        <taxon>Bacteria</taxon>
        <taxon>Pseudomonadati</taxon>
        <taxon>Pseudomonadota</taxon>
        <taxon>Gammaproteobacteria</taxon>
        <taxon>Alteromonadales</taxon>
        <taxon>Shewanellaceae</taxon>
        <taxon>Shewanella</taxon>
    </lineage>
</organism>